<gene>
    <name evidence="3" type="ORF">JFN93_06245</name>
</gene>
<feature type="signal peptide" evidence="2">
    <location>
        <begin position="1"/>
        <end position="23"/>
    </location>
</feature>
<evidence type="ECO:0008006" key="5">
    <source>
        <dbReference type="Google" id="ProtNLM"/>
    </source>
</evidence>
<keyword evidence="1" id="KW-0812">Transmembrane</keyword>
<feature type="chain" id="PRO_5035299593" description="Secreted protein" evidence="2">
    <location>
        <begin position="24"/>
        <end position="187"/>
    </location>
</feature>
<protein>
    <recommendedName>
        <fullName evidence="5">Secreted protein</fullName>
    </recommendedName>
</protein>
<dbReference type="AlphaFoldDB" id="A0A8J7LUY4"/>
<organism evidence="3 4">
    <name type="scientific">Geomesophilobacter sediminis</name>
    <dbReference type="NCBI Taxonomy" id="2798584"/>
    <lineage>
        <taxon>Bacteria</taxon>
        <taxon>Pseudomonadati</taxon>
        <taxon>Thermodesulfobacteriota</taxon>
        <taxon>Desulfuromonadia</taxon>
        <taxon>Geobacterales</taxon>
        <taxon>Geobacteraceae</taxon>
        <taxon>Geomesophilobacter</taxon>
    </lineage>
</organism>
<keyword evidence="2" id="KW-0732">Signal</keyword>
<keyword evidence="1" id="KW-1133">Transmembrane helix</keyword>
<evidence type="ECO:0000313" key="3">
    <source>
        <dbReference type="EMBL" id="MBJ6724300.1"/>
    </source>
</evidence>
<keyword evidence="4" id="KW-1185">Reference proteome</keyword>
<dbReference type="EMBL" id="JAEMHM010000004">
    <property type="protein sequence ID" value="MBJ6724300.1"/>
    <property type="molecule type" value="Genomic_DNA"/>
</dbReference>
<accession>A0A8J7LUY4</accession>
<evidence type="ECO:0000256" key="2">
    <source>
        <dbReference type="SAM" id="SignalP"/>
    </source>
</evidence>
<reference evidence="3" key="1">
    <citation type="submission" date="2020-12" db="EMBL/GenBank/DDBJ databases">
        <title>Geomonas sp. Red875, isolated from river sediment.</title>
        <authorList>
            <person name="Xu Z."/>
            <person name="Zhang Z."/>
            <person name="Masuda Y."/>
            <person name="Itoh H."/>
            <person name="Senoo K."/>
        </authorList>
    </citation>
    <scope>NUCLEOTIDE SEQUENCE</scope>
    <source>
        <strain evidence="3">Red875</strain>
    </source>
</reference>
<name>A0A8J7LUY4_9BACT</name>
<proteinExistence type="predicted"/>
<keyword evidence="1" id="KW-0472">Membrane</keyword>
<comment type="caution">
    <text evidence="3">The sequence shown here is derived from an EMBL/GenBank/DDBJ whole genome shotgun (WGS) entry which is preliminary data.</text>
</comment>
<evidence type="ECO:0000256" key="1">
    <source>
        <dbReference type="SAM" id="Phobius"/>
    </source>
</evidence>
<evidence type="ECO:0000313" key="4">
    <source>
        <dbReference type="Proteomes" id="UP000636888"/>
    </source>
</evidence>
<sequence>MNYRALLGAALLCIGVTVVPASAAPALPEPGADADVSLNQTIAAALNDLYAVIQQNLPAREAAAVAAFVKSNGPSTAPTVTLGAEKGDAAGTVPLQTLARLAAGDVLGPAAPPAPQGGSVLVGSGAVSSGDAIAAAPAAAATQVTNTTTLSVTTPPTTVPLPPALLLFGSGVATLFSLRRPLRLVTK</sequence>
<dbReference type="RefSeq" id="WP_199383137.1">
    <property type="nucleotide sequence ID" value="NZ_JAEMHM010000004.1"/>
</dbReference>
<dbReference type="Proteomes" id="UP000636888">
    <property type="component" value="Unassembled WGS sequence"/>
</dbReference>
<feature type="transmembrane region" description="Helical" evidence="1">
    <location>
        <begin position="159"/>
        <end position="178"/>
    </location>
</feature>